<protein>
    <recommendedName>
        <fullName evidence="5">Probable membrane transporter protein</fullName>
    </recommendedName>
</protein>
<dbReference type="PANTHER" id="PTHR43701:SF2">
    <property type="entry name" value="MEMBRANE TRANSPORTER PROTEIN YJNA-RELATED"/>
    <property type="match status" value="1"/>
</dbReference>
<dbReference type="InterPro" id="IPR002781">
    <property type="entry name" value="TM_pro_TauE-like"/>
</dbReference>
<keyword evidence="4 5" id="KW-0472">Membrane</keyword>
<feature type="non-terminal residue" evidence="6">
    <location>
        <position position="229"/>
    </location>
</feature>
<feature type="transmembrane region" description="Helical" evidence="5">
    <location>
        <begin position="71"/>
        <end position="90"/>
    </location>
</feature>
<evidence type="ECO:0000313" key="6">
    <source>
        <dbReference type="EMBL" id="TWW08717.1"/>
    </source>
</evidence>
<dbReference type="PANTHER" id="PTHR43701">
    <property type="entry name" value="MEMBRANE TRANSPORTER PROTEIN MJ0441-RELATED"/>
    <property type="match status" value="1"/>
</dbReference>
<dbReference type="AlphaFoldDB" id="A0A5C6M358"/>
<feature type="transmembrane region" description="Helical" evidence="5">
    <location>
        <begin position="7"/>
        <end position="34"/>
    </location>
</feature>
<feature type="transmembrane region" description="Helical" evidence="5">
    <location>
        <begin position="110"/>
        <end position="128"/>
    </location>
</feature>
<comment type="subcellular location">
    <subcellularLocation>
        <location evidence="5">Cell membrane</location>
        <topology evidence="5">Multi-pass membrane protein</topology>
    </subcellularLocation>
    <subcellularLocation>
        <location evidence="1">Membrane</location>
        <topology evidence="1">Multi-pass membrane protein</topology>
    </subcellularLocation>
</comment>
<evidence type="ECO:0000256" key="3">
    <source>
        <dbReference type="ARBA" id="ARBA00022989"/>
    </source>
</evidence>
<dbReference type="Pfam" id="PF01925">
    <property type="entry name" value="TauE"/>
    <property type="match status" value="1"/>
</dbReference>
<gene>
    <name evidence="6" type="ORF">E3A20_21520</name>
</gene>
<evidence type="ECO:0000256" key="5">
    <source>
        <dbReference type="RuleBase" id="RU363041"/>
    </source>
</evidence>
<accession>A0A5C6M358</accession>
<dbReference type="Proteomes" id="UP000321083">
    <property type="component" value="Unassembled WGS sequence"/>
</dbReference>
<feature type="transmembrane region" description="Helical" evidence="5">
    <location>
        <begin position="179"/>
        <end position="200"/>
    </location>
</feature>
<comment type="similarity">
    <text evidence="5">Belongs to the 4-toluene sulfonate uptake permease (TSUP) (TC 2.A.102) family.</text>
</comment>
<feature type="transmembrane region" description="Helical" evidence="5">
    <location>
        <begin position="212"/>
        <end position="228"/>
    </location>
</feature>
<evidence type="ECO:0000256" key="2">
    <source>
        <dbReference type="ARBA" id="ARBA00022692"/>
    </source>
</evidence>
<dbReference type="GO" id="GO:0005886">
    <property type="term" value="C:plasma membrane"/>
    <property type="evidence" value="ECO:0007669"/>
    <property type="project" value="UniProtKB-SubCell"/>
</dbReference>
<keyword evidence="3 5" id="KW-1133">Transmembrane helix</keyword>
<proteinExistence type="inferred from homology"/>
<feature type="transmembrane region" description="Helical" evidence="5">
    <location>
        <begin position="148"/>
        <end position="173"/>
    </location>
</feature>
<name>A0A5C6M358_9PLAN</name>
<keyword evidence="2 5" id="KW-0812">Transmembrane</keyword>
<keyword evidence="5" id="KW-1003">Cell membrane</keyword>
<evidence type="ECO:0000256" key="4">
    <source>
        <dbReference type="ARBA" id="ARBA00023136"/>
    </source>
</evidence>
<organism evidence="6 7">
    <name type="scientific">Planctomyces bekefii</name>
    <dbReference type="NCBI Taxonomy" id="1653850"/>
    <lineage>
        <taxon>Bacteria</taxon>
        <taxon>Pseudomonadati</taxon>
        <taxon>Planctomycetota</taxon>
        <taxon>Planctomycetia</taxon>
        <taxon>Planctomycetales</taxon>
        <taxon>Planctomycetaceae</taxon>
        <taxon>Planctomyces</taxon>
    </lineage>
</organism>
<comment type="caution">
    <text evidence="6">The sequence shown here is derived from an EMBL/GenBank/DDBJ whole genome shotgun (WGS) entry which is preliminary data.</text>
</comment>
<keyword evidence="7" id="KW-1185">Reference proteome</keyword>
<evidence type="ECO:0000256" key="1">
    <source>
        <dbReference type="ARBA" id="ARBA00004141"/>
    </source>
</evidence>
<reference evidence="6 7" key="2">
    <citation type="submission" date="2019-08" db="EMBL/GenBank/DDBJ databases">
        <authorList>
            <person name="Henke P."/>
        </authorList>
    </citation>
    <scope>NUCLEOTIDE SEQUENCE [LARGE SCALE GENOMIC DNA]</scope>
    <source>
        <strain evidence="6">Phe10_nw2017</strain>
    </source>
</reference>
<dbReference type="EMBL" id="SRHE01000533">
    <property type="protein sequence ID" value="TWW08717.1"/>
    <property type="molecule type" value="Genomic_DNA"/>
</dbReference>
<feature type="transmembrane region" description="Helical" evidence="5">
    <location>
        <begin position="40"/>
        <end position="59"/>
    </location>
</feature>
<dbReference type="InterPro" id="IPR051598">
    <property type="entry name" value="TSUP/Inactive_protease-like"/>
</dbReference>
<evidence type="ECO:0000313" key="7">
    <source>
        <dbReference type="Proteomes" id="UP000321083"/>
    </source>
</evidence>
<sequence>MLIIGYLAMILVGLVLGLIGGGGAILTMPLLVYLCAVPPVLATSYSLFIVGMTSAFGVWRYHQQKLVDYRVALVFVTPSFLGTYLARHVLLPALPHPVFEGANFVLGKDQLVMIVFATVMVAASLSMIRSRAPSTGSDREKGQSVQLVLWGFLVGAVAGFVGAGGGFLIIPALVTLGGIPMTVALPTSLFIIATNSLVAFAGDLWAGTSVDWILLAATTTAAFVGLLMG</sequence>
<reference evidence="6 7" key="1">
    <citation type="submission" date="2019-08" db="EMBL/GenBank/DDBJ databases">
        <title>100 year-old enigma solved: identification of Planctomyces bekefii, the type genus and species of the phylum Planctomycetes.</title>
        <authorList>
            <person name="Svetlana D.N."/>
            <person name="Overmann J."/>
        </authorList>
    </citation>
    <scope>NUCLEOTIDE SEQUENCE [LARGE SCALE GENOMIC DNA]</scope>
    <source>
        <strain evidence="6">Phe10_nw2017</strain>
    </source>
</reference>